<dbReference type="InterPro" id="IPR006315">
    <property type="entry name" value="OM_autotransptr_brl_dom"/>
</dbReference>
<dbReference type="NCBIfam" id="TIGR01414">
    <property type="entry name" value="autotrans_barl"/>
    <property type="match status" value="1"/>
</dbReference>
<dbReference type="GO" id="GO:0019867">
    <property type="term" value="C:outer membrane"/>
    <property type="evidence" value="ECO:0007669"/>
    <property type="project" value="InterPro"/>
</dbReference>
<dbReference type="RefSeq" id="WP_047909347.1">
    <property type="nucleotide sequence ID" value="NZ_CP011808.2"/>
</dbReference>
<feature type="compositionally biased region" description="Low complexity" evidence="1">
    <location>
        <begin position="1276"/>
        <end position="1308"/>
    </location>
</feature>
<evidence type="ECO:0000313" key="4">
    <source>
        <dbReference type="Proteomes" id="UP000035651"/>
    </source>
</evidence>
<feature type="region of interest" description="Disordered" evidence="1">
    <location>
        <begin position="529"/>
        <end position="562"/>
    </location>
</feature>
<dbReference type="KEGG" id="pfg:AB870_24710"/>
<dbReference type="InterPro" id="IPR036709">
    <property type="entry name" value="Autotransporte_beta_dom_sf"/>
</dbReference>
<organism evidence="3 4">
    <name type="scientific">Pandoraea faecigallinarum</name>
    <dbReference type="NCBI Taxonomy" id="656179"/>
    <lineage>
        <taxon>Bacteria</taxon>
        <taxon>Pseudomonadati</taxon>
        <taxon>Pseudomonadota</taxon>
        <taxon>Betaproteobacteria</taxon>
        <taxon>Burkholderiales</taxon>
        <taxon>Burkholderiaceae</taxon>
        <taxon>Pandoraea</taxon>
    </lineage>
</organism>
<dbReference type="PATRIC" id="fig|656179.3.peg.5316"/>
<dbReference type="EMBL" id="CP011808">
    <property type="protein sequence ID" value="AKM33386.1"/>
    <property type="molecule type" value="Genomic_DNA"/>
</dbReference>
<name>A0A0H3X3P2_9BURK</name>
<feature type="domain" description="Autotransporter" evidence="2">
    <location>
        <begin position="1463"/>
        <end position="1746"/>
    </location>
</feature>
<dbReference type="SUPFAM" id="SSF103515">
    <property type="entry name" value="Autotransporter"/>
    <property type="match status" value="1"/>
</dbReference>
<evidence type="ECO:0000259" key="2">
    <source>
        <dbReference type="PROSITE" id="PS51208"/>
    </source>
</evidence>
<keyword evidence="3" id="KW-0614">Plasmid</keyword>
<dbReference type="Pfam" id="PF03797">
    <property type="entry name" value="Autotransporter"/>
    <property type="match status" value="1"/>
</dbReference>
<feature type="compositionally biased region" description="Gly residues" evidence="1">
    <location>
        <begin position="537"/>
        <end position="559"/>
    </location>
</feature>
<dbReference type="Gene3D" id="2.40.128.130">
    <property type="entry name" value="Autotransporter beta-domain"/>
    <property type="match status" value="1"/>
</dbReference>
<dbReference type="Proteomes" id="UP000035651">
    <property type="component" value="Plasmid pPF72-1"/>
</dbReference>
<protein>
    <recommendedName>
        <fullName evidence="2">Autotransporter domain-containing protein</fullName>
    </recommendedName>
</protein>
<feature type="compositionally biased region" description="Basic and acidic residues" evidence="1">
    <location>
        <begin position="1309"/>
        <end position="1330"/>
    </location>
</feature>
<feature type="region of interest" description="Disordered" evidence="1">
    <location>
        <begin position="1141"/>
        <end position="1372"/>
    </location>
</feature>
<evidence type="ECO:0000313" key="3">
    <source>
        <dbReference type="EMBL" id="AKM33386.1"/>
    </source>
</evidence>
<gene>
    <name evidence="3" type="ORF">AB870_24710</name>
</gene>
<geneLocation type="plasmid" evidence="3 4">
    <name>pPF72-1</name>
</geneLocation>
<reference evidence="3" key="1">
    <citation type="submission" date="2016-06" db="EMBL/GenBank/DDBJ databases">
        <title>Complete Genome Sequence of Pandoraea faecigallinarum DSM-23572.</title>
        <authorList>
            <person name="Yong D."/>
            <person name="Ee R."/>
            <person name="Lim Y.-L."/>
            <person name="Yin W.-F."/>
            <person name="Chan K.-G."/>
        </authorList>
    </citation>
    <scope>NUCLEOTIDE SEQUENCE</scope>
    <source>
        <strain evidence="3">DSM 23572</strain>
        <plasmid evidence="3">pPF72-1</plasmid>
    </source>
</reference>
<feature type="compositionally biased region" description="Polar residues" evidence="1">
    <location>
        <begin position="1163"/>
        <end position="1172"/>
    </location>
</feature>
<keyword evidence="4" id="KW-1185">Reference proteome</keyword>
<proteinExistence type="predicted"/>
<dbReference type="SMART" id="SM00869">
    <property type="entry name" value="Autotransporter"/>
    <property type="match status" value="1"/>
</dbReference>
<sequence length="1746" mass="173839">MLPGAAQAAATIVNSRFETYTWDAKTDLSITSSGAIFDAANGVVNSNSSGTIATGGTLTNAGRMLGSTAGLTNTESIATLINQAGGIIGGTGQYGILNHRSRVFRSGLLSSSHVDQYATIGSLANSGTISGSQAGIMLEQGALDALTNAGAIKAGAFGINNEKGTIGQIVNAQTGSIHGDRAIDNSGTLGTLTNRGVITGGVSGVRNSGPLSSLVNDVTGTIGRSDKALSVGVWNEAATIGSLTNAGAINARAVGIVNEKGSIGQIVNARTGTINASQAIVNSSAYIGTLTNQGVISGELFGIVNSGTMPRFVNDGTLQGTTAFFNAANANLGQFTNSGVIAGSIANESKIQLTIAGATGTAFGTLTGVNQDVGVIKSVSNVVFSSGNLLLNDTVTAPALKNLGATLQVNRPMTIQGDYLQTSAATLLLGVWAGATPTGALSDTGYGQLVVKGNTVLAAGTSVQLASTGAPYGFAAGQRFVAVRTSGPSVIYNASNLNYGIVGLNARVAGAEVLDAASGTRNLVLTVQSVSQTPGGNTRGNTGGSTGANTGGNTRGSSGGTISNNRLESYAWDGDTLVVTPMGSTLDVAYGIVASGSQGTLTNAGNILGTVSGLTVNERSTITSVNNQAGAVIGGTAQYGVLLDGTGYGASGIYKNANIDSLANSGTISGTSAGVKVNVGTIGALTNQGTIAGYGADANAYAIHLAETGSKLGTLINSGLIVGPQGRGIGNTGTIGQMINTGTIDASGIAIRNISTSLKNGSLFNATISTLINDISGTIGRSDTTSAGAVGVWNEAVINTLTNAGTIHANAVGIVNEKGGIGQILNARTGTINGSRAIVNGSGTIATANIGAVSNQGVIGGGDYGVVNSGTIQRFVNDGTLLGSKAALYNNVSGTIGQLINSGVIAGTIVNQSTTPFTIGGATGTTFGTLTGLNQSVGVIKSASDVLFSSGNLLLNDTVSAPALRNVSATLQVNQPTRIEGDYTQASGATLLIGVSSGAKPTGAGSDTGYGQLVVAGNAMIDPGSSVKLTSTGAPYGFAAGQRYVAIQAAGPDVNYRASQLNYGIVGMNAQVVGAEVRDATSGTRNLVLTLQSVAQTPGGNTAGNPSDRIASLKVSGAAAVVRDAVSGSQDHELMLVKVPQTRARNTTENPDVNIGGSPRATIASSPSTNPGGTPGANIAGKPGATVGSKMDGNTAGTSGALPCGIPEGNTDGKPSGNTGKITGGNSQGSRDGKPGTDTGKNPGANAEGNPSANPLASTCRNPGGKTADHADGNTDAKAAATAEGKADGKTGATTDGKADGKAGATADGKADGKTGAKTDGKAVADKDGDTDGDSDTGGNAAGKTVDNGDDTAIKTRTPPVQPVPEIPQPARPTTPVAMASLGGLQRYTGVSDLALLNLYNASLALGNTADANRAGARLAPGQHAGASRAAGAIALDTLGVLGVHIDQLRTLSGAGSGMATGDNTPQYGVWGQALGGHASQSMLDSVSGYSANYGGLMIGFDHDLDGRWVAGGAFAFSSAVIKGSDDNSGSTTRVTGYGLLGYASFTGNPWYVTLSAGAVRQRYTGTRLADFPGFKGSANASFMGQQYMARAEFGFPLALGRTTLTPLASLTYSYLMQGSYEETGGNGAALAVGTSDTNSLRSALGLKIQHTFASPYGDIVPFARVQWLHEFVTKRQQVSAVYVADPLGETAFTTVGAPPVANLADIALGVALVRANRLSLSLGYTLQVGGGYLSQSGTIRLRQTF</sequence>
<accession>A0A0H3X3P2</accession>
<evidence type="ECO:0000256" key="1">
    <source>
        <dbReference type="SAM" id="MobiDB-lite"/>
    </source>
</evidence>
<dbReference type="InterPro" id="IPR005546">
    <property type="entry name" value="Autotransporte_beta"/>
</dbReference>
<dbReference type="PROSITE" id="PS51208">
    <property type="entry name" value="AUTOTRANSPORTER"/>
    <property type="match status" value="1"/>
</dbReference>
<feature type="compositionally biased region" description="Polar residues" evidence="1">
    <location>
        <begin position="1249"/>
        <end position="1261"/>
    </location>
</feature>
<feature type="compositionally biased region" description="Pro residues" evidence="1">
    <location>
        <begin position="1360"/>
        <end position="1372"/>
    </location>
</feature>